<dbReference type="InterPro" id="IPR004474">
    <property type="entry name" value="LytR_CpsA_psr"/>
</dbReference>
<evidence type="ECO:0000256" key="1">
    <source>
        <dbReference type="ARBA" id="ARBA00006068"/>
    </source>
</evidence>
<dbReference type="PANTHER" id="PTHR33392">
    <property type="entry name" value="POLYISOPRENYL-TEICHOIC ACID--PEPTIDOGLYCAN TEICHOIC ACID TRANSFERASE TAGU"/>
    <property type="match status" value="1"/>
</dbReference>
<sequence length="304" mass="32482">MILLLWVAAIAWAGNAVWGKVEKVDALPTDERPADGKGKNFVLVGSDSREGLTNEQKKTLGTGSSAGKRTDSIMVLHMPDSGDPTLVSIPRDSYVKIPGHRRNKINASFSEGGPKLLIQTVEDATDLRIDGYMEIGFGGFASVVDSVGGVKMCLPKPMKDEKAHIDLPAGCQNLDGKNALGYVRARYSDPLGDLGRAKRQREFLGALMKKMATPSNIINPFKLKKMGTSGAQGVAVDHDMGPIQALKIMWALKGLSSGKGQSIQVPVSDNNLSTPAGSAVKWDSDQAKALFEALNNDQTPTVKP</sequence>
<dbReference type="PANTHER" id="PTHR33392:SF6">
    <property type="entry name" value="POLYISOPRENYL-TEICHOIC ACID--PEPTIDOGLYCAN TEICHOIC ACID TRANSFERASE TAGU"/>
    <property type="match status" value="1"/>
</dbReference>
<gene>
    <name evidence="3" type="ORF">VV01_12425</name>
</gene>
<name>A0A0L6CP41_9MICO</name>
<organism evidence="3 4">
    <name type="scientific">Luteipulveratus halotolerans</name>
    <dbReference type="NCBI Taxonomy" id="1631356"/>
    <lineage>
        <taxon>Bacteria</taxon>
        <taxon>Bacillati</taxon>
        <taxon>Actinomycetota</taxon>
        <taxon>Actinomycetes</taxon>
        <taxon>Micrococcales</taxon>
        <taxon>Dermacoccaceae</taxon>
        <taxon>Luteipulveratus</taxon>
    </lineage>
</organism>
<feature type="domain" description="Cell envelope-related transcriptional attenuator" evidence="2">
    <location>
        <begin position="69"/>
        <end position="212"/>
    </location>
</feature>
<comment type="similarity">
    <text evidence="1">Belongs to the LytR/CpsA/Psr (LCP) family.</text>
</comment>
<dbReference type="EMBL" id="LAIR01000002">
    <property type="protein sequence ID" value="KNX39430.1"/>
    <property type="molecule type" value="Genomic_DNA"/>
</dbReference>
<dbReference type="OrthoDB" id="9782542at2"/>
<evidence type="ECO:0000313" key="4">
    <source>
        <dbReference type="Proteomes" id="UP000037397"/>
    </source>
</evidence>
<comment type="caution">
    <text evidence="3">The sequence shown here is derived from an EMBL/GenBank/DDBJ whole genome shotgun (WGS) entry which is preliminary data.</text>
</comment>
<dbReference type="AlphaFoldDB" id="A0A0L6CP41"/>
<dbReference type="Gene3D" id="3.40.630.190">
    <property type="entry name" value="LCP protein"/>
    <property type="match status" value="1"/>
</dbReference>
<proteinExistence type="inferred from homology"/>
<keyword evidence="4" id="KW-1185">Reference proteome</keyword>
<dbReference type="Proteomes" id="UP000037397">
    <property type="component" value="Unassembled WGS sequence"/>
</dbReference>
<dbReference type="Pfam" id="PF03816">
    <property type="entry name" value="LytR_cpsA_psr"/>
    <property type="match status" value="1"/>
</dbReference>
<dbReference type="NCBIfam" id="TIGR00350">
    <property type="entry name" value="lytR_cpsA_psr"/>
    <property type="match status" value="1"/>
</dbReference>
<reference evidence="4" key="1">
    <citation type="submission" date="2015-03" db="EMBL/GenBank/DDBJ databases">
        <title>Luteipulveratus halotolerans sp. nov., a novel actinobacterium (Dermacoccaceae) from Sarawak, Malaysia.</title>
        <authorList>
            <person name="Juboi H."/>
            <person name="Basik A."/>
            <person name="Shamsul S.S."/>
            <person name="Arnold P."/>
            <person name="Schmitt E.K."/>
            <person name="Sanglier J.-J."/>
            <person name="Yeo T."/>
        </authorList>
    </citation>
    <scope>NUCLEOTIDE SEQUENCE [LARGE SCALE GENOMIC DNA]</scope>
    <source>
        <strain evidence="4">C296001</strain>
    </source>
</reference>
<evidence type="ECO:0000259" key="2">
    <source>
        <dbReference type="Pfam" id="PF03816"/>
    </source>
</evidence>
<protein>
    <submittedName>
        <fullName evidence="3">Transcriptional regulator</fullName>
    </submittedName>
</protein>
<evidence type="ECO:0000313" key="3">
    <source>
        <dbReference type="EMBL" id="KNX39430.1"/>
    </source>
</evidence>
<accession>A0A0L6CP41</accession>
<dbReference type="STRING" id="1631356.VV01_12425"/>
<dbReference type="InterPro" id="IPR050922">
    <property type="entry name" value="LytR/CpsA/Psr_CW_biosynth"/>
</dbReference>
<dbReference type="PATRIC" id="fig|1631356.3.peg.2434"/>